<dbReference type="SMART" id="SM00304">
    <property type="entry name" value="HAMP"/>
    <property type="match status" value="1"/>
</dbReference>
<keyword evidence="10 11" id="KW-0472">Membrane</keyword>
<dbReference type="Proteomes" id="UP000291591">
    <property type="component" value="Unassembled WGS sequence"/>
</dbReference>
<dbReference type="CDD" id="cd00082">
    <property type="entry name" value="HisKA"/>
    <property type="match status" value="1"/>
</dbReference>
<dbReference type="InterPro" id="IPR003661">
    <property type="entry name" value="HisK_dim/P_dom"/>
</dbReference>
<evidence type="ECO:0000313" key="14">
    <source>
        <dbReference type="EMBL" id="RZT84019.1"/>
    </source>
</evidence>
<evidence type="ECO:0000256" key="3">
    <source>
        <dbReference type="ARBA" id="ARBA00012438"/>
    </source>
</evidence>
<comment type="subcellular location">
    <subcellularLocation>
        <location evidence="2">Cell membrane</location>
    </subcellularLocation>
</comment>
<dbReference type="Gene3D" id="6.10.340.10">
    <property type="match status" value="1"/>
</dbReference>
<dbReference type="EMBL" id="SHKL01000001">
    <property type="protein sequence ID" value="RZT84019.1"/>
    <property type="molecule type" value="Genomic_DNA"/>
</dbReference>
<dbReference type="Gene3D" id="1.10.287.130">
    <property type="match status" value="1"/>
</dbReference>
<dbReference type="CDD" id="cd00075">
    <property type="entry name" value="HATPase"/>
    <property type="match status" value="1"/>
</dbReference>
<keyword evidence="9" id="KW-0902">Two-component regulatory system</keyword>
<dbReference type="InterPro" id="IPR036097">
    <property type="entry name" value="HisK_dim/P_sf"/>
</dbReference>
<dbReference type="PANTHER" id="PTHR45436">
    <property type="entry name" value="SENSOR HISTIDINE KINASE YKOH"/>
    <property type="match status" value="1"/>
</dbReference>
<organism evidence="14 15">
    <name type="scientific">Pseudonocardia sediminis</name>
    <dbReference type="NCBI Taxonomy" id="1397368"/>
    <lineage>
        <taxon>Bacteria</taxon>
        <taxon>Bacillati</taxon>
        <taxon>Actinomycetota</taxon>
        <taxon>Actinomycetes</taxon>
        <taxon>Pseudonocardiales</taxon>
        <taxon>Pseudonocardiaceae</taxon>
        <taxon>Pseudonocardia</taxon>
    </lineage>
</organism>
<gene>
    <name evidence="14" type="ORF">EV383_0852</name>
</gene>
<dbReference type="PROSITE" id="PS50109">
    <property type="entry name" value="HIS_KIN"/>
    <property type="match status" value="1"/>
</dbReference>
<comment type="catalytic activity">
    <reaction evidence="1">
        <text>ATP + protein L-histidine = ADP + protein N-phospho-L-histidine.</text>
        <dbReference type="EC" id="2.7.13.3"/>
    </reaction>
</comment>
<keyword evidence="5" id="KW-0808">Transferase</keyword>
<dbReference type="SUPFAM" id="SSF47384">
    <property type="entry name" value="Homodimeric domain of signal transducing histidine kinase"/>
    <property type="match status" value="1"/>
</dbReference>
<evidence type="ECO:0000256" key="9">
    <source>
        <dbReference type="ARBA" id="ARBA00023012"/>
    </source>
</evidence>
<dbReference type="InterPro" id="IPR003594">
    <property type="entry name" value="HATPase_dom"/>
</dbReference>
<dbReference type="InterPro" id="IPR036890">
    <property type="entry name" value="HATPase_C_sf"/>
</dbReference>
<dbReference type="PRINTS" id="PR00344">
    <property type="entry name" value="BCTRLSENSOR"/>
</dbReference>
<evidence type="ECO:0000256" key="5">
    <source>
        <dbReference type="ARBA" id="ARBA00022679"/>
    </source>
</evidence>
<keyword evidence="6 11" id="KW-0812">Transmembrane</keyword>
<dbReference type="EC" id="2.7.13.3" evidence="3"/>
<dbReference type="SMART" id="SM00388">
    <property type="entry name" value="HisKA"/>
    <property type="match status" value="1"/>
</dbReference>
<sequence>MPGPADRRAGRATAARTRIIAWVLLLVLASLAVVTLVTWLLLINETDKRIDTALTSEIAEFARVTETGINPTTGEPYDSVDEILRSVIAANLARPNEKFLGYLDGDFRWESRRLSPTVLLRDDRRFTDMVGSVTRRAEGSYATDAGEVRWAALPVGLAGDPRRGVIVVGYFAEQEHEFANEAARLMLLVGFGTSLLTAGAAWLVAGRILRPLRDVAATARTITGTDLSRRVPQRGSEPTDEIAQLARTLNAMLDRVQSGVLAQRRFVDDAGHELRTPITIVRGHLGVVDPHDPDDVRDTVELVDDELERMNRLVSDMLSLTRAEQVTLLRPEMVDVAELTRDLFDKLTALADRDWHLESLAHARIRMDRQRITQAVIALADNATRFTGPGDRIALGSELAAGDLRIWVADSGPGVEPSERRRVFRRFARGDSGPRSEGAGLGLSIVEAIATTHGGRVQLESTPGHGATFTLVLPGGTG</sequence>
<name>A0A4Q7UVD6_PSEST</name>
<evidence type="ECO:0000256" key="11">
    <source>
        <dbReference type="SAM" id="Phobius"/>
    </source>
</evidence>
<dbReference type="GO" id="GO:0005886">
    <property type="term" value="C:plasma membrane"/>
    <property type="evidence" value="ECO:0007669"/>
    <property type="project" value="UniProtKB-SubCell"/>
</dbReference>
<feature type="domain" description="Histidine kinase" evidence="12">
    <location>
        <begin position="269"/>
        <end position="477"/>
    </location>
</feature>
<feature type="transmembrane region" description="Helical" evidence="11">
    <location>
        <begin position="20"/>
        <end position="42"/>
    </location>
</feature>
<reference evidence="14 15" key="1">
    <citation type="submission" date="2019-02" db="EMBL/GenBank/DDBJ databases">
        <title>Sequencing the genomes of 1000 actinobacteria strains.</title>
        <authorList>
            <person name="Klenk H.-P."/>
        </authorList>
    </citation>
    <scope>NUCLEOTIDE SEQUENCE [LARGE SCALE GENOMIC DNA]</scope>
    <source>
        <strain evidence="14 15">DSM 45779</strain>
    </source>
</reference>
<dbReference type="SUPFAM" id="SSF55874">
    <property type="entry name" value="ATPase domain of HSP90 chaperone/DNA topoisomerase II/histidine kinase"/>
    <property type="match status" value="1"/>
</dbReference>
<dbReference type="Pfam" id="PF00672">
    <property type="entry name" value="HAMP"/>
    <property type="match status" value="1"/>
</dbReference>
<dbReference type="InterPro" id="IPR004358">
    <property type="entry name" value="Sig_transdc_His_kin-like_C"/>
</dbReference>
<dbReference type="Pfam" id="PF00512">
    <property type="entry name" value="HisKA"/>
    <property type="match status" value="1"/>
</dbReference>
<evidence type="ECO:0000259" key="13">
    <source>
        <dbReference type="PROSITE" id="PS50885"/>
    </source>
</evidence>
<accession>A0A4Q7UVD6</accession>
<dbReference type="InterPro" id="IPR005467">
    <property type="entry name" value="His_kinase_dom"/>
</dbReference>
<keyword evidence="7 14" id="KW-0418">Kinase</keyword>
<dbReference type="FunFam" id="1.10.287.130:FF:000001">
    <property type="entry name" value="Two-component sensor histidine kinase"/>
    <property type="match status" value="1"/>
</dbReference>
<dbReference type="GO" id="GO:0000155">
    <property type="term" value="F:phosphorelay sensor kinase activity"/>
    <property type="evidence" value="ECO:0007669"/>
    <property type="project" value="InterPro"/>
</dbReference>
<evidence type="ECO:0000256" key="8">
    <source>
        <dbReference type="ARBA" id="ARBA00022989"/>
    </source>
</evidence>
<protein>
    <recommendedName>
        <fullName evidence="3">histidine kinase</fullName>
        <ecNumber evidence="3">2.7.13.3</ecNumber>
    </recommendedName>
</protein>
<dbReference type="Pfam" id="PF02518">
    <property type="entry name" value="HATPase_c"/>
    <property type="match status" value="1"/>
</dbReference>
<dbReference type="InterPro" id="IPR003660">
    <property type="entry name" value="HAMP_dom"/>
</dbReference>
<proteinExistence type="predicted"/>
<evidence type="ECO:0000256" key="6">
    <source>
        <dbReference type="ARBA" id="ARBA00022692"/>
    </source>
</evidence>
<dbReference type="PROSITE" id="PS50885">
    <property type="entry name" value="HAMP"/>
    <property type="match status" value="1"/>
</dbReference>
<dbReference type="InterPro" id="IPR050428">
    <property type="entry name" value="TCS_sensor_his_kinase"/>
</dbReference>
<dbReference type="PANTHER" id="PTHR45436:SF5">
    <property type="entry name" value="SENSOR HISTIDINE KINASE TRCS"/>
    <property type="match status" value="1"/>
</dbReference>
<dbReference type="RefSeq" id="WP_130288696.1">
    <property type="nucleotide sequence ID" value="NZ_SHKL01000001.1"/>
</dbReference>
<dbReference type="AlphaFoldDB" id="A0A4Q7UVD6"/>
<comment type="caution">
    <text evidence="14">The sequence shown here is derived from an EMBL/GenBank/DDBJ whole genome shotgun (WGS) entry which is preliminary data.</text>
</comment>
<dbReference type="SUPFAM" id="SSF158472">
    <property type="entry name" value="HAMP domain-like"/>
    <property type="match status" value="1"/>
</dbReference>
<evidence type="ECO:0000256" key="2">
    <source>
        <dbReference type="ARBA" id="ARBA00004236"/>
    </source>
</evidence>
<evidence type="ECO:0000256" key="10">
    <source>
        <dbReference type="ARBA" id="ARBA00023136"/>
    </source>
</evidence>
<dbReference type="SMART" id="SM00387">
    <property type="entry name" value="HATPase_c"/>
    <property type="match status" value="1"/>
</dbReference>
<evidence type="ECO:0000256" key="1">
    <source>
        <dbReference type="ARBA" id="ARBA00000085"/>
    </source>
</evidence>
<keyword evidence="4" id="KW-0597">Phosphoprotein</keyword>
<evidence type="ECO:0000259" key="12">
    <source>
        <dbReference type="PROSITE" id="PS50109"/>
    </source>
</evidence>
<evidence type="ECO:0000256" key="7">
    <source>
        <dbReference type="ARBA" id="ARBA00022777"/>
    </source>
</evidence>
<keyword evidence="15" id="KW-1185">Reference proteome</keyword>
<dbReference type="CDD" id="cd06225">
    <property type="entry name" value="HAMP"/>
    <property type="match status" value="1"/>
</dbReference>
<evidence type="ECO:0000313" key="15">
    <source>
        <dbReference type="Proteomes" id="UP000291591"/>
    </source>
</evidence>
<dbReference type="OrthoDB" id="9786919at2"/>
<evidence type="ECO:0000256" key="4">
    <source>
        <dbReference type="ARBA" id="ARBA00022553"/>
    </source>
</evidence>
<keyword evidence="8 11" id="KW-1133">Transmembrane helix</keyword>
<dbReference type="Gene3D" id="3.30.565.10">
    <property type="entry name" value="Histidine kinase-like ATPase, C-terminal domain"/>
    <property type="match status" value="1"/>
</dbReference>
<feature type="domain" description="HAMP" evidence="13">
    <location>
        <begin position="206"/>
        <end position="261"/>
    </location>
</feature>